<organism evidence="2 3">
    <name type="scientific">Strigops habroptila</name>
    <name type="common">Kakapo</name>
    <dbReference type="NCBI Taxonomy" id="2489341"/>
    <lineage>
        <taxon>Eukaryota</taxon>
        <taxon>Metazoa</taxon>
        <taxon>Chordata</taxon>
        <taxon>Craniata</taxon>
        <taxon>Vertebrata</taxon>
        <taxon>Euteleostomi</taxon>
        <taxon>Archelosauria</taxon>
        <taxon>Archosauria</taxon>
        <taxon>Dinosauria</taxon>
        <taxon>Saurischia</taxon>
        <taxon>Theropoda</taxon>
        <taxon>Coelurosauria</taxon>
        <taxon>Aves</taxon>
        <taxon>Neognathae</taxon>
        <taxon>Neoaves</taxon>
        <taxon>Telluraves</taxon>
        <taxon>Australaves</taxon>
        <taxon>Psittaciformes</taxon>
        <taxon>Psittacidae</taxon>
        <taxon>Strigops</taxon>
    </lineage>
</organism>
<reference evidence="2 3" key="1">
    <citation type="submission" date="2019-11" db="EMBL/GenBank/DDBJ databases">
        <title>Strigops habroptila (kakapo) genome, bStrHab1, primary haplotype, v2.</title>
        <authorList>
            <person name="Jarvis E.D."/>
            <person name="Howard J."/>
            <person name="Rhie A."/>
            <person name="Phillippy A."/>
            <person name="Korlach J."/>
            <person name="Digby A."/>
            <person name="Iorns D."/>
            <person name="Eason D."/>
            <person name="Robertson B."/>
            <person name="Raemaekers T."/>
            <person name="Howe K."/>
            <person name="Lewin H."/>
            <person name="Damas J."/>
            <person name="Hastie A."/>
            <person name="Tracey A."/>
            <person name="Chow W."/>
            <person name="Fedrigo O."/>
        </authorList>
    </citation>
    <scope>NUCLEOTIDE SEQUENCE [LARGE SCALE GENOMIC DNA]</scope>
</reference>
<reference evidence="2" key="3">
    <citation type="submission" date="2025-09" db="UniProtKB">
        <authorList>
            <consortium name="Ensembl"/>
        </authorList>
    </citation>
    <scope>IDENTIFICATION</scope>
</reference>
<evidence type="ECO:0000313" key="3">
    <source>
        <dbReference type="Proteomes" id="UP000472266"/>
    </source>
</evidence>
<sequence>MHTEELHSMQKVNPVFSKALKVLSKSSIFSRLTKTKLNGKQCFKTKFIADFQQCCSNKLESNPPHPWPRRPLYTILKRKTYKKEIQKAHTATGSQAATDNKNLSTEESPQISINFKFQLTSLAFL</sequence>
<dbReference type="InParanoid" id="A0A672V7M7"/>
<keyword evidence="3" id="KW-1185">Reference proteome</keyword>
<proteinExistence type="predicted"/>
<evidence type="ECO:0000256" key="1">
    <source>
        <dbReference type="SAM" id="MobiDB-lite"/>
    </source>
</evidence>
<dbReference type="AlphaFoldDB" id="A0A672V7M7"/>
<feature type="region of interest" description="Disordered" evidence="1">
    <location>
        <begin position="87"/>
        <end position="107"/>
    </location>
</feature>
<protein>
    <submittedName>
        <fullName evidence="2">Uncharacterized protein</fullName>
    </submittedName>
</protein>
<feature type="compositionally biased region" description="Polar residues" evidence="1">
    <location>
        <begin position="89"/>
        <end position="107"/>
    </location>
</feature>
<reference evidence="2" key="2">
    <citation type="submission" date="2025-08" db="UniProtKB">
        <authorList>
            <consortium name="Ensembl"/>
        </authorList>
    </citation>
    <scope>IDENTIFICATION</scope>
</reference>
<dbReference type="Proteomes" id="UP000472266">
    <property type="component" value="Chromosome 6"/>
</dbReference>
<accession>A0A672V7M7</accession>
<name>A0A672V7M7_STRHB</name>
<dbReference type="Ensembl" id="ENSSHBT00005027934.1">
    <property type="protein sequence ID" value="ENSSHBP00005023460.1"/>
    <property type="gene ID" value="ENSSHBG00005019669.1"/>
</dbReference>
<evidence type="ECO:0000313" key="2">
    <source>
        <dbReference type="Ensembl" id="ENSSHBP00005023460.1"/>
    </source>
</evidence>